<evidence type="ECO:0000256" key="1">
    <source>
        <dbReference type="ARBA" id="ARBA00001911"/>
    </source>
</evidence>
<comment type="cofactor">
    <cofactor evidence="1">
        <name>NAD(+)</name>
        <dbReference type="ChEBI" id="CHEBI:57540"/>
    </cofactor>
</comment>
<evidence type="ECO:0000256" key="3">
    <source>
        <dbReference type="ARBA" id="ARBA00023027"/>
    </source>
</evidence>
<dbReference type="EMBL" id="JBIGHV010000007">
    <property type="protein sequence ID" value="MFG6431940.1"/>
    <property type="molecule type" value="Genomic_DNA"/>
</dbReference>
<evidence type="ECO:0000256" key="4">
    <source>
        <dbReference type="ARBA" id="ARBA00023239"/>
    </source>
</evidence>
<comment type="caution">
    <text evidence="6">The sequence shown here is derived from an EMBL/GenBank/DDBJ whole genome shotgun (WGS) entry which is preliminary data.</text>
</comment>
<keyword evidence="4" id="KW-0456">Lyase</keyword>
<dbReference type="Gene3D" id="3.40.50.720">
    <property type="entry name" value="NAD(P)-binding Rossmann-like Domain"/>
    <property type="match status" value="1"/>
</dbReference>
<organism evidence="6 7">
    <name type="scientific">Pelomonas parva</name>
    <dbReference type="NCBI Taxonomy" id="3299032"/>
    <lineage>
        <taxon>Bacteria</taxon>
        <taxon>Pseudomonadati</taxon>
        <taxon>Pseudomonadota</taxon>
        <taxon>Betaproteobacteria</taxon>
        <taxon>Burkholderiales</taxon>
        <taxon>Sphaerotilaceae</taxon>
        <taxon>Roseateles</taxon>
    </lineage>
</organism>
<dbReference type="RefSeq" id="WP_394481415.1">
    <property type="nucleotide sequence ID" value="NZ_JBIGHV010000007.1"/>
</dbReference>
<keyword evidence="7" id="KW-1185">Reference proteome</keyword>
<evidence type="ECO:0000259" key="5">
    <source>
        <dbReference type="Pfam" id="PF01370"/>
    </source>
</evidence>
<evidence type="ECO:0000256" key="2">
    <source>
        <dbReference type="ARBA" id="ARBA00022793"/>
    </source>
</evidence>
<dbReference type="Proteomes" id="UP001606210">
    <property type="component" value="Unassembled WGS sequence"/>
</dbReference>
<dbReference type="PANTHER" id="PTHR43078">
    <property type="entry name" value="UDP-GLUCURONIC ACID DECARBOXYLASE-RELATED"/>
    <property type="match status" value="1"/>
</dbReference>
<evidence type="ECO:0000313" key="6">
    <source>
        <dbReference type="EMBL" id="MFG6431940.1"/>
    </source>
</evidence>
<feature type="domain" description="NAD-dependent epimerase/dehydratase" evidence="5">
    <location>
        <begin position="37"/>
        <end position="276"/>
    </location>
</feature>
<dbReference type="SUPFAM" id="SSF51735">
    <property type="entry name" value="NAD(P)-binding Rossmann-fold domains"/>
    <property type="match status" value="1"/>
</dbReference>
<dbReference type="InterPro" id="IPR036291">
    <property type="entry name" value="NAD(P)-bd_dom_sf"/>
</dbReference>
<sequence>MMRPARLSPLDLPAEDLQRCHDLLGPSAWQALAGRRVFVTGGTGFVGKWLLGTLIDADEVFGLDCRITVLSRDPTNFQHQWPAMAERVEWVAGDVRDFPIGSTRYDVIVHAATDVVAQATPHDVFTTCVDGTRRVMGLARACGATRLLLLSSGAVYGRMPAGMTHVPETYLGGPDPLLAASAYGEGKRASEWLAVHAGIDGLAVGVARLFAVVGPHLPLDKHFAIGNFLRSALDKTDIVIQGDGTPHRSYLYAADMAAWLWAILLRGDSGRAYNVGAQESISIRDLATTVFDMLDTDSRIRVLTPATAGREPERYVPDTRLARARLDLPAPLGLKDAILRTARWHQRPPPSQGIVP</sequence>
<evidence type="ECO:0000313" key="7">
    <source>
        <dbReference type="Proteomes" id="UP001606210"/>
    </source>
</evidence>
<keyword evidence="3" id="KW-0520">NAD</keyword>
<accession>A0ABW7F864</accession>
<reference evidence="6 7" key="1">
    <citation type="submission" date="2024-08" db="EMBL/GenBank/DDBJ databases">
        <authorList>
            <person name="Lu H."/>
        </authorList>
    </citation>
    <scope>NUCLEOTIDE SEQUENCE [LARGE SCALE GENOMIC DNA]</scope>
    <source>
        <strain evidence="6 7">LYH14W</strain>
    </source>
</reference>
<protein>
    <submittedName>
        <fullName evidence="6">NAD-dependent epimerase/dehydratase family protein</fullName>
    </submittedName>
</protein>
<proteinExistence type="predicted"/>
<dbReference type="PANTHER" id="PTHR43078:SF6">
    <property type="entry name" value="UDP-GLUCURONIC ACID DECARBOXYLASE 1"/>
    <property type="match status" value="1"/>
</dbReference>
<keyword evidence="2" id="KW-0210">Decarboxylase</keyword>
<dbReference type="InterPro" id="IPR044516">
    <property type="entry name" value="UXS-like"/>
</dbReference>
<name>A0ABW7F864_9BURK</name>
<dbReference type="InterPro" id="IPR001509">
    <property type="entry name" value="Epimerase_deHydtase"/>
</dbReference>
<dbReference type="Pfam" id="PF01370">
    <property type="entry name" value="Epimerase"/>
    <property type="match status" value="1"/>
</dbReference>
<gene>
    <name evidence="6" type="ORF">ACG00Y_18615</name>
</gene>